<comment type="caution">
    <text evidence="1">The sequence shown here is derived from an EMBL/GenBank/DDBJ whole genome shotgun (WGS) entry which is preliminary data.</text>
</comment>
<evidence type="ECO:0008006" key="3">
    <source>
        <dbReference type="Google" id="ProtNLM"/>
    </source>
</evidence>
<proteinExistence type="predicted"/>
<organism evidence="1 2">
    <name type="scientific">Allacma fusca</name>
    <dbReference type="NCBI Taxonomy" id="39272"/>
    <lineage>
        <taxon>Eukaryota</taxon>
        <taxon>Metazoa</taxon>
        <taxon>Ecdysozoa</taxon>
        <taxon>Arthropoda</taxon>
        <taxon>Hexapoda</taxon>
        <taxon>Collembola</taxon>
        <taxon>Symphypleona</taxon>
        <taxon>Sminthuridae</taxon>
        <taxon>Allacma</taxon>
    </lineage>
</organism>
<sequence length="109" mass="12423">MPRKNKIAQKIVSSNMDSTYKKSDYSVHQSKRSPDFWKYFLRRTDGLMAQCTLCESSPPALIPTNNCNTKGLHHHLKSKHNIDFKTPNSVFTVKPLKVSQELQGSSKKS</sequence>
<protein>
    <recommendedName>
        <fullName evidence="3">BED-type domain-containing protein</fullName>
    </recommendedName>
</protein>
<keyword evidence="2" id="KW-1185">Reference proteome</keyword>
<evidence type="ECO:0000313" key="2">
    <source>
        <dbReference type="Proteomes" id="UP000708208"/>
    </source>
</evidence>
<accession>A0A8J2IYT8</accession>
<reference evidence="1" key="1">
    <citation type="submission" date="2021-06" db="EMBL/GenBank/DDBJ databases">
        <authorList>
            <person name="Hodson N. C."/>
            <person name="Mongue J. A."/>
            <person name="Jaron S. K."/>
        </authorList>
    </citation>
    <scope>NUCLEOTIDE SEQUENCE</scope>
</reference>
<feature type="non-terminal residue" evidence="1">
    <location>
        <position position="109"/>
    </location>
</feature>
<gene>
    <name evidence="1" type="ORF">AFUS01_LOCUS516</name>
</gene>
<evidence type="ECO:0000313" key="1">
    <source>
        <dbReference type="EMBL" id="CAG7644577.1"/>
    </source>
</evidence>
<dbReference type="OrthoDB" id="7881929at2759"/>
<dbReference type="Proteomes" id="UP000708208">
    <property type="component" value="Unassembled WGS sequence"/>
</dbReference>
<dbReference type="AlphaFoldDB" id="A0A8J2IYT8"/>
<dbReference type="EMBL" id="CAJVCH010002498">
    <property type="protein sequence ID" value="CAG7644577.1"/>
    <property type="molecule type" value="Genomic_DNA"/>
</dbReference>
<name>A0A8J2IYT8_9HEXA</name>